<feature type="compositionally biased region" description="Low complexity" evidence="2">
    <location>
        <begin position="216"/>
        <end position="233"/>
    </location>
</feature>
<dbReference type="Pfam" id="PF15903">
    <property type="entry name" value="PL48"/>
    <property type="match status" value="1"/>
</dbReference>
<feature type="region of interest" description="Disordered" evidence="2">
    <location>
        <begin position="350"/>
        <end position="372"/>
    </location>
</feature>
<evidence type="ECO:0000256" key="1">
    <source>
        <dbReference type="ARBA" id="ARBA00005744"/>
    </source>
</evidence>
<feature type="region of interest" description="Disordered" evidence="2">
    <location>
        <begin position="190"/>
        <end position="234"/>
    </location>
</feature>
<sequence>MKAIEAETCGLLGRLQFNVQAIIGFARICTGDVFEVSIKHGHQRWRTRGKTQPDKTQRWDLQPPIASIHVLWNVPITVRVLEIGFLRAHCLNERQFDPAKFAVAQPQLVTMNLNNSGSLKLRLIVTWIPLINSNPSQLHHSLQLNQTKINNVYPNEKQNSSLQRSEPFSQNSALNGNKLRQHQSQIVVNNNQKRQQQNGSIWRTTSSNSPSSFYLQQTTNNNKTCNKNEQKTNGILKTNDIQSEQSPSSLSSTILVENGPTTKVCLRDKKRQREQRLKLGASVGAALGGISRESSKTEKDKWRCSSTTLLDDVYKDLSKSIPTIDDLSALHSSKSGSICGGSLGHSNAFGGPSSSSSISEGRGGGGSRSGGAKRIFSFVKRGNDKSTDKMTASDWRKSVSLAQIPQSKSLEIEQNSLTKNKRKEVYELEEPEEFNENEEKKKELNQKMFILLNHLMQHLIPNNAILLIIKLMKQKKSLKVLFKQ</sequence>
<dbReference type="PANTHER" id="PTHR15829:SF13">
    <property type="entry name" value="FAM65 N-TERMINAL DOMAIN-CONTAINING PROTEIN"/>
    <property type="match status" value="1"/>
</dbReference>
<feature type="compositionally biased region" description="Low complexity" evidence="2">
    <location>
        <begin position="350"/>
        <end position="360"/>
    </location>
</feature>
<dbReference type="Proteomes" id="UP000605970">
    <property type="component" value="Unassembled WGS sequence"/>
</dbReference>
<evidence type="ECO:0000256" key="2">
    <source>
        <dbReference type="SAM" id="MobiDB-lite"/>
    </source>
</evidence>
<organism evidence="4 5">
    <name type="scientific">Meloidogyne graminicola</name>
    <dbReference type="NCBI Taxonomy" id="189291"/>
    <lineage>
        <taxon>Eukaryota</taxon>
        <taxon>Metazoa</taxon>
        <taxon>Ecdysozoa</taxon>
        <taxon>Nematoda</taxon>
        <taxon>Chromadorea</taxon>
        <taxon>Rhabditida</taxon>
        <taxon>Tylenchina</taxon>
        <taxon>Tylenchomorpha</taxon>
        <taxon>Tylenchoidea</taxon>
        <taxon>Meloidogynidae</taxon>
        <taxon>Meloidogyninae</taxon>
        <taxon>Meloidogyne</taxon>
    </lineage>
</organism>
<dbReference type="PANTHER" id="PTHR15829">
    <property type="entry name" value="PROTEIN KINASE PKN/PRK1, EFFECTOR"/>
    <property type="match status" value="1"/>
</dbReference>
<dbReference type="OrthoDB" id="9999654at2759"/>
<feature type="compositionally biased region" description="Polar residues" evidence="2">
    <location>
        <begin position="199"/>
        <end position="215"/>
    </location>
</feature>
<comment type="similarity">
    <text evidence="1">Belongs to the RIPOR family.</text>
</comment>
<dbReference type="InterPro" id="IPR031780">
    <property type="entry name" value="FAM65_N"/>
</dbReference>
<reference evidence="4" key="1">
    <citation type="journal article" date="2020" name="Ecol. Evol.">
        <title>Genome structure and content of the rice root-knot nematode (Meloidogyne graminicola).</title>
        <authorList>
            <person name="Phan N.T."/>
            <person name="Danchin E.G.J."/>
            <person name="Klopp C."/>
            <person name="Perfus-Barbeoch L."/>
            <person name="Kozlowski D.K."/>
            <person name="Koutsovoulos G.D."/>
            <person name="Lopez-Roques C."/>
            <person name="Bouchez O."/>
            <person name="Zahm M."/>
            <person name="Besnard G."/>
            <person name="Bellafiore S."/>
        </authorList>
    </citation>
    <scope>NUCLEOTIDE SEQUENCE</scope>
    <source>
        <strain evidence="4">VN-18</strain>
    </source>
</reference>
<accession>A0A8T0A2S5</accession>
<dbReference type="EMBL" id="JABEBT010000001">
    <property type="protein sequence ID" value="KAF7640434.1"/>
    <property type="molecule type" value="Genomic_DNA"/>
</dbReference>
<dbReference type="InterPro" id="IPR026136">
    <property type="entry name" value="RIPOR3"/>
</dbReference>
<comment type="caution">
    <text evidence="4">The sequence shown here is derived from an EMBL/GenBank/DDBJ whole genome shotgun (WGS) entry which is preliminary data.</text>
</comment>
<evidence type="ECO:0000313" key="5">
    <source>
        <dbReference type="Proteomes" id="UP000605970"/>
    </source>
</evidence>
<proteinExistence type="inferred from homology"/>
<keyword evidence="5" id="KW-1185">Reference proteome</keyword>
<feature type="domain" description="FAM65 N-terminal" evidence="3">
    <location>
        <begin position="1"/>
        <end position="140"/>
    </location>
</feature>
<dbReference type="AlphaFoldDB" id="A0A8T0A2S5"/>
<evidence type="ECO:0000259" key="3">
    <source>
        <dbReference type="Pfam" id="PF15903"/>
    </source>
</evidence>
<name>A0A8T0A2S5_9BILA</name>
<gene>
    <name evidence="4" type="ORF">Mgra_00000255</name>
</gene>
<protein>
    <recommendedName>
        <fullName evidence="3">FAM65 N-terminal domain-containing protein</fullName>
    </recommendedName>
</protein>
<evidence type="ECO:0000313" key="4">
    <source>
        <dbReference type="EMBL" id="KAF7640434.1"/>
    </source>
</evidence>